<comment type="caution">
    <text evidence="6">The sequence shown here is derived from an EMBL/GenBank/DDBJ whole genome shotgun (WGS) entry which is preliminary data.</text>
</comment>
<feature type="domain" description="GHMP kinase N-terminal" evidence="5">
    <location>
        <begin position="61"/>
        <end position="138"/>
    </location>
</feature>
<dbReference type="GO" id="GO:0050515">
    <property type="term" value="F:4-(cytidine 5'-diphospho)-2-C-methyl-D-erythritol kinase activity"/>
    <property type="evidence" value="ECO:0007669"/>
    <property type="project" value="InterPro"/>
</dbReference>
<gene>
    <name evidence="6" type="ORF">S06H3_37049</name>
</gene>
<evidence type="ECO:0000256" key="3">
    <source>
        <dbReference type="ARBA" id="ARBA00022777"/>
    </source>
</evidence>
<dbReference type="GO" id="GO:0005524">
    <property type="term" value="F:ATP binding"/>
    <property type="evidence" value="ECO:0007669"/>
    <property type="project" value="UniProtKB-KW"/>
</dbReference>
<dbReference type="SUPFAM" id="SSF54211">
    <property type="entry name" value="Ribosomal protein S5 domain 2-like"/>
    <property type="match status" value="1"/>
</dbReference>
<keyword evidence="2" id="KW-0547">Nucleotide-binding</keyword>
<dbReference type="PIRSF" id="PIRSF010376">
    <property type="entry name" value="IspE"/>
    <property type="match status" value="1"/>
</dbReference>
<dbReference type="InterPro" id="IPR014721">
    <property type="entry name" value="Ribsml_uS5_D2-typ_fold_subgr"/>
</dbReference>
<sequence>MIIKAPAKLNLEFEILSKREDGYHEIRTVMQTIDICDYLTINKSEGFSLTGVLVAPAFETTIYKAVKVLEETFQRPFPISVHLDKTIPVMAGMGGGSSNAAAAIFAINELYRLKLSRDEMKGLAASVGADVPFFIEGGRCLCEGFGEKVTPLPDEEEPGYYIIFRPHKRIATRLAYMDYDRVGQSFAEAARVKAPQLDQFFEIFPDAVVSGKGPTAFVFRSLRLNPELPAAVTD</sequence>
<reference evidence="6" key="1">
    <citation type="journal article" date="2014" name="Front. Microbiol.">
        <title>High frequency of phylogenetically diverse reductive dehalogenase-homologous genes in deep subseafloor sedimentary metagenomes.</title>
        <authorList>
            <person name="Kawai M."/>
            <person name="Futagami T."/>
            <person name="Toyoda A."/>
            <person name="Takaki Y."/>
            <person name="Nishi S."/>
            <person name="Hori S."/>
            <person name="Arai W."/>
            <person name="Tsubouchi T."/>
            <person name="Morono Y."/>
            <person name="Uchiyama I."/>
            <person name="Ito T."/>
            <person name="Fujiyama A."/>
            <person name="Inagaki F."/>
            <person name="Takami H."/>
        </authorList>
    </citation>
    <scope>NUCLEOTIDE SEQUENCE</scope>
    <source>
        <strain evidence="6">Expedition CK06-06</strain>
    </source>
</reference>
<dbReference type="AlphaFoldDB" id="X1NPF1"/>
<keyword evidence="3" id="KW-0418">Kinase</keyword>
<dbReference type="InterPro" id="IPR006204">
    <property type="entry name" value="GHMP_kinase_N_dom"/>
</dbReference>
<dbReference type="NCBIfam" id="TIGR00154">
    <property type="entry name" value="ispE"/>
    <property type="match status" value="1"/>
</dbReference>
<accession>X1NPF1</accession>
<evidence type="ECO:0000256" key="1">
    <source>
        <dbReference type="ARBA" id="ARBA00022679"/>
    </source>
</evidence>
<keyword evidence="1" id="KW-0808">Transferase</keyword>
<dbReference type="PANTHER" id="PTHR43527">
    <property type="entry name" value="4-DIPHOSPHOCYTIDYL-2-C-METHYL-D-ERYTHRITOL KINASE, CHLOROPLASTIC"/>
    <property type="match status" value="1"/>
</dbReference>
<evidence type="ECO:0000256" key="4">
    <source>
        <dbReference type="ARBA" id="ARBA00022840"/>
    </source>
</evidence>
<keyword evidence="4" id="KW-0067">ATP-binding</keyword>
<dbReference type="HAMAP" id="MF_00061">
    <property type="entry name" value="IspE"/>
    <property type="match status" value="1"/>
</dbReference>
<evidence type="ECO:0000259" key="5">
    <source>
        <dbReference type="Pfam" id="PF00288"/>
    </source>
</evidence>
<dbReference type="InterPro" id="IPR020568">
    <property type="entry name" value="Ribosomal_Su5_D2-typ_SF"/>
</dbReference>
<organism evidence="6">
    <name type="scientific">marine sediment metagenome</name>
    <dbReference type="NCBI Taxonomy" id="412755"/>
    <lineage>
        <taxon>unclassified sequences</taxon>
        <taxon>metagenomes</taxon>
        <taxon>ecological metagenomes</taxon>
    </lineage>
</organism>
<dbReference type="InterPro" id="IPR004424">
    <property type="entry name" value="IspE"/>
</dbReference>
<proteinExistence type="inferred from homology"/>
<dbReference type="GO" id="GO:0016114">
    <property type="term" value="P:terpenoid biosynthetic process"/>
    <property type="evidence" value="ECO:0007669"/>
    <property type="project" value="InterPro"/>
</dbReference>
<dbReference type="EMBL" id="BARV01022478">
    <property type="protein sequence ID" value="GAI20539.1"/>
    <property type="molecule type" value="Genomic_DNA"/>
</dbReference>
<evidence type="ECO:0000313" key="6">
    <source>
        <dbReference type="EMBL" id="GAI20539.1"/>
    </source>
</evidence>
<dbReference type="PANTHER" id="PTHR43527:SF2">
    <property type="entry name" value="4-DIPHOSPHOCYTIDYL-2-C-METHYL-D-ERYTHRITOL KINASE, CHLOROPLASTIC"/>
    <property type="match status" value="1"/>
</dbReference>
<dbReference type="Gene3D" id="3.30.230.10">
    <property type="match status" value="1"/>
</dbReference>
<evidence type="ECO:0000256" key="2">
    <source>
        <dbReference type="ARBA" id="ARBA00022741"/>
    </source>
</evidence>
<protein>
    <recommendedName>
        <fullName evidence="5">GHMP kinase N-terminal domain-containing protein</fullName>
    </recommendedName>
</protein>
<dbReference type="Pfam" id="PF00288">
    <property type="entry name" value="GHMP_kinases_N"/>
    <property type="match status" value="1"/>
</dbReference>
<name>X1NPF1_9ZZZZ</name>
<feature type="non-terminal residue" evidence="6">
    <location>
        <position position="234"/>
    </location>
</feature>